<dbReference type="Gene3D" id="2.60.120.650">
    <property type="entry name" value="Cupin"/>
    <property type="match status" value="1"/>
</dbReference>
<dbReference type="PANTHER" id="PTHR12480:SF6">
    <property type="entry name" value="2-OXOGLUTARATE AND IRON-DEPENDENT OXYGENASE JMJD4"/>
    <property type="match status" value="1"/>
</dbReference>
<reference evidence="2" key="1">
    <citation type="submission" date="2023-03" db="EMBL/GenBank/DDBJ databases">
        <title>Chitinimonas shenzhenensis gen. nov., sp. nov., a novel member of family Burkholderiaceae isolated from activated sludge collected in Shen Zhen, China.</title>
        <authorList>
            <person name="Wang X."/>
        </authorList>
    </citation>
    <scope>NUCLEOTIDE SEQUENCE</scope>
    <source>
        <strain evidence="2">DQS-5</strain>
    </source>
</reference>
<dbReference type="RefSeq" id="WP_284103148.1">
    <property type="nucleotide sequence ID" value="NZ_JARRAF010000054.1"/>
</dbReference>
<keyword evidence="3" id="KW-1185">Reference proteome</keyword>
<dbReference type="InterPro" id="IPR003347">
    <property type="entry name" value="JmjC_dom"/>
</dbReference>
<accession>A0ABT7E3E1</accession>
<feature type="domain" description="JmjC" evidence="1">
    <location>
        <begin position="183"/>
        <end position="330"/>
    </location>
</feature>
<organism evidence="2 3">
    <name type="scientific">Parachitinimonas caeni</name>
    <dbReference type="NCBI Taxonomy" id="3031301"/>
    <lineage>
        <taxon>Bacteria</taxon>
        <taxon>Pseudomonadati</taxon>
        <taxon>Pseudomonadota</taxon>
        <taxon>Betaproteobacteria</taxon>
        <taxon>Neisseriales</taxon>
        <taxon>Chitinibacteraceae</taxon>
        <taxon>Parachitinimonas</taxon>
    </lineage>
</organism>
<dbReference type="InterPro" id="IPR050910">
    <property type="entry name" value="JMJD6_ArgDemeth/LysHydrox"/>
</dbReference>
<evidence type="ECO:0000313" key="2">
    <source>
        <dbReference type="EMBL" id="MDK2126826.1"/>
    </source>
</evidence>
<dbReference type="PANTHER" id="PTHR12480">
    <property type="entry name" value="ARGININE DEMETHYLASE AND LYSYL-HYDROXYLASE JMJD"/>
    <property type="match status" value="1"/>
</dbReference>
<dbReference type="EMBL" id="JARRAF010000054">
    <property type="protein sequence ID" value="MDK2126826.1"/>
    <property type="molecule type" value="Genomic_DNA"/>
</dbReference>
<dbReference type="PROSITE" id="PS51184">
    <property type="entry name" value="JMJC"/>
    <property type="match status" value="1"/>
</dbReference>
<proteinExistence type="predicted"/>
<dbReference type="SUPFAM" id="SSF51197">
    <property type="entry name" value="Clavaminate synthase-like"/>
    <property type="match status" value="1"/>
</dbReference>
<evidence type="ECO:0000313" key="3">
    <source>
        <dbReference type="Proteomes" id="UP001172778"/>
    </source>
</evidence>
<evidence type="ECO:0000259" key="1">
    <source>
        <dbReference type="PROSITE" id="PS51184"/>
    </source>
</evidence>
<comment type="caution">
    <text evidence="2">The sequence shown here is derived from an EMBL/GenBank/DDBJ whole genome shotgun (WGS) entry which is preliminary data.</text>
</comment>
<dbReference type="SMART" id="SM00558">
    <property type="entry name" value="JmjC"/>
    <property type="match status" value="1"/>
</dbReference>
<protein>
    <recommendedName>
        <fullName evidence="1">JmjC domain-containing protein</fullName>
    </recommendedName>
</protein>
<sequence length="372" mass="42006">MGLLANAWNAVGDIGVWAYEEATIYRRQRQSMGRIGQAEALARLQAAEYGHVERVTDISVADFRDRFLLRRQPVIVADGLRDWQARELWSFDYFAREFGDMQVQLQDAGFRPRSEVGLRHYLEQIVQRPAVQLGEMDLDLEYLRYTYDSYFKHLLFTWGYGHRVKTGSFSFRAFQQIREHWGRPYFLPAAGYRIPWVQPGSLHPNERMCQDWGLYFSAPGACTRLHVDGMRSNAVLCQIAGVKSGWIFSPSLEGAARCAAEGGEAEALPPSGSDTADRIWRFDLQPGEIMLIPRGLTHEVHTLSPSISLTYNFVTNEEWPAYFRYKSERGAGWIAKAPIAGVPEFKRIYQAASQSAPVGVAANAGMGVPSLV</sequence>
<name>A0ABT7E3E1_9NEIS</name>
<gene>
    <name evidence="2" type="ORF">PZA18_22530</name>
</gene>
<dbReference type="Proteomes" id="UP001172778">
    <property type="component" value="Unassembled WGS sequence"/>
</dbReference>